<evidence type="ECO:0000313" key="2">
    <source>
        <dbReference type="EMBL" id="KKS86013.1"/>
    </source>
</evidence>
<keyword evidence="1" id="KW-0812">Transmembrane</keyword>
<gene>
    <name evidence="2" type="ORF">UV59_C0003G0008</name>
</gene>
<proteinExistence type="predicted"/>
<dbReference type="CDD" id="cd07731">
    <property type="entry name" value="ComA-like_MBL-fold"/>
    <property type="match status" value="1"/>
</dbReference>
<feature type="transmembrane region" description="Helical" evidence="1">
    <location>
        <begin position="6"/>
        <end position="23"/>
    </location>
</feature>
<protein>
    <submittedName>
        <fullName evidence="2">Competence protein ComEC</fullName>
    </submittedName>
</protein>
<dbReference type="PATRIC" id="fig|1618436.3.peg.146"/>
<dbReference type="AlphaFoldDB" id="A0A0G1FGN8"/>
<sequence>MTRKSFITYCLFVVFCLVVLIIFQFPDGKLHIYYCDVGQGDGIYIRLPNQADVLIDGGPDGKILACLGKYMPFYDRTIDLVLLTHPQKDHLQGLIDVLKRYTVLHFSSTPIRHSIEGYHELAETIHAKKIPVSYLKVGDVIDFKDATFSVLWPEIKWLEELFPVSELSEQYSIKDRLEGLRTDEDLNFFSLYLNLRYGNFDALFTGDGDSQVQELFEKYNVTKNLPENVDVLKVPHHGSKTGVTQNFLNQLTPRLSIISVGKNSYGHPADIVLTQLQKYGEVLTTQKQSTIQVVTDGKQVDVFY</sequence>
<dbReference type="EMBL" id="LCFB01000003">
    <property type="protein sequence ID" value="KKS86013.1"/>
    <property type="molecule type" value="Genomic_DNA"/>
</dbReference>
<dbReference type="InterPro" id="IPR052159">
    <property type="entry name" value="Competence_DNA_uptake"/>
</dbReference>
<dbReference type="Proteomes" id="UP000034543">
    <property type="component" value="Unassembled WGS sequence"/>
</dbReference>
<dbReference type="InterPro" id="IPR036866">
    <property type="entry name" value="RibonucZ/Hydroxyglut_hydro"/>
</dbReference>
<keyword evidence="1" id="KW-1133">Transmembrane helix</keyword>
<evidence type="ECO:0000256" key="1">
    <source>
        <dbReference type="SAM" id="Phobius"/>
    </source>
</evidence>
<dbReference type="Gene3D" id="3.60.15.10">
    <property type="entry name" value="Ribonuclease Z/Hydroxyacylglutathione hydrolase-like"/>
    <property type="match status" value="1"/>
</dbReference>
<dbReference type="PANTHER" id="PTHR30619">
    <property type="entry name" value="DNA INTERNALIZATION/COMPETENCE PROTEIN COMEC/REC2"/>
    <property type="match status" value="1"/>
</dbReference>
<dbReference type="PANTHER" id="PTHR30619:SF1">
    <property type="entry name" value="RECOMBINATION PROTEIN 2"/>
    <property type="match status" value="1"/>
</dbReference>
<comment type="caution">
    <text evidence="2">The sequence shown here is derived from an EMBL/GenBank/DDBJ whole genome shotgun (WGS) entry which is preliminary data.</text>
</comment>
<reference evidence="2 3" key="1">
    <citation type="journal article" date="2015" name="Nature">
        <title>rRNA introns, odd ribosomes, and small enigmatic genomes across a large radiation of phyla.</title>
        <authorList>
            <person name="Brown C.T."/>
            <person name="Hug L.A."/>
            <person name="Thomas B.C."/>
            <person name="Sharon I."/>
            <person name="Castelle C.J."/>
            <person name="Singh A."/>
            <person name="Wilkins M.J."/>
            <person name="Williams K.H."/>
            <person name="Banfield J.F."/>
        </authorList>
    </citation>
    <scope>NUCLEOTIDE SEQUENCE [LARGE SCALE GENOMIC DNA]</scope>
</reference>
<dbReference type="InterPro" id="IPR035681">
    <property type="entry name" value="ComA-like_MBL"/>
</dbReference>
<name>A0A0G1FGN8_9BACT</name>
<dbReference type="STRING" id="1618436.UV59_C0003G0008"/>
<organism evidence="2 3">
    <name type="scientific">Candidatus Gottesmanbacteria bacterium GW2011_GWA1_43_11</name>
    <dbReference type="NCBI Taxonomy" id="1618436"/>
    <lineage>
        <taxon>Bacteria</taxon>
        <taxon>Candidatus Gottesmaniibacteriota</taxon>
    </lineage>
</organism>
<dbReference type="SUPFAM" id="SSF56281">
    <property type="entry name" value="Metallo-hydrolase/oxidoreductase"/>
    <property type="match status" value="1"/>
</dbReference>
<keyword evidence="1" id="KW-0472">Membrane</keyword>
<accession>A0A0G1FGN8</accession>
<evidence type="ECO:0000313" key="3">
    <source>
        <dbReference type="Proteomes" id="UP000034543"/>
    </source>
</evidence>